<dbReference type="EMBL" id="ML119670">
    <property type="protein sequence ID" value="RPA82589.1"/>
    <property type="molecule type" value="Genomic_DNA"/>
</dbReference>
<name>A0A3N4I944_ASCIM</name>
<organism evidence="1 2">
    <name type="scientific">Ascobolus immersus RN42</name>
    <dbReference type="NCBI Taxonomy" id="1160509"/>
    <lineage>
        <taxon>Eukaryota</taxon>
        <taxon>Fungi</taxon>
        <taxon>Dikarya</taxon>
        <taxon>Ascomycota</taxon>
        <taxon>Pezizomycotina</taxon>
        <taxon>Pezizomycetes</taxon>
        <taxon>Pezizales</taxon>
        <taxon>Ascobolaceae</taxon>
        <taxon>Ascobolus</taxon>
    </lineage>
</organism>
<proteinExistence type="predicted"/>
<keyword evidence="2" id="KW-1185">Reference proteome</keyword>
<dbReference type="OrthoDB" id="5508976at2759"/>
<evidence type="ECO:0000313" key="1">
    <source>
        <dbReference type="EMBL" id="RPA82589.1"/>
    </source>
</evidence>
<dbReference type="AlphaFoldDB" id="A0A3N4I944"/>
<protein>
    <submittedName>
        <fullName evidence="1">Uncharacterized protein</fullName>
    </submittedName>
</protein>
<accession>A0A3N4I944</accession>
<dbReference type="Proteomes" id="UP000275078">
    <property type="component" value="Unassembled WGS sequence"/>
</dbReference>
<evidence type="ECO:0000313" key="2">
    <source>
        <dbReference type="Proteomes" id="UP000275078"/>
    </source>
</evidence>
<sequence length="521" mass="58559">MPDLSRKEKDKHGNTRVYDAEGNYKYSYDAPPSRTFYDPEDAFIPLTEPPALAAPVEALVNFLSKEGIDEYMLTYCLFRDRVFGESCQWPGTSFKWEPVPSETVLLILPWSYWEMGDAKEEVAFAMYGRLPSVYDEANPDLKGRVEALGNDLLSAAGLAVRMKVVFSPGGFDSEVEKHSTNDSEYGDNWFKYDPSVHPGRSITVEGPDCKDGTFGCYLRDKNSGRVFGLTSAQLFGTLEEGTVVQQPSAQIHQSCLSRKERARNYYLNDFPQKSFIKGGKEFPTKAYKEALKKASKLETDIEQLRSFNTSFAKATPYNELGIANGTFYDYVLLDITPERMGANWPQRSVYPNPKTDVYPRTPKAGLSLADLTTSGKPIDIYISGRDTAPEWVTNWCSQDTRTASGRVSSYPALVKMTNFGQPFRCHYAYQHGYRPQTFLGEAGNRGTVARSRTDHAVAMVVGGLMLGQVYNCLDICWLVDMKAVLARIGERWGLDLEVVPPPPGRKLKKTRKEAKIVFQFR</sequence>
<gene>
    <name evidence="1" type="ORF">BJ508DRAFT_305464</name>
</gene>
<reference evidence="1 2" key="1">
    <citation type="journal article" date="2018" name="Nat. Ecol. Evol.">
        <title>Pezizomycetes genomes reveal the molecular basis of ectomycorrhizal truffle lifestyle.</title>
        <authorList>
            <person name="Murat C."/>
            <person name="Payen T."/>
            <person name="Noel B."/>
            <person name="Kuo A."/>
            <person name="Morin E."/>
            <person name="Chen J."/>
            <person name="Kohler A."/>
            <person name="Krizsan K."/>
            <person name="Balestrini R."/>
            <person name="Da Silva C."/>
            <person name="Montanini B."/>
            <person name="Hainaut M."/>
            <person name="Levati E."/>
            <person name="Barry K.W."/>
            <person name="Belfiori B."/>
            <person name="Cichocki N."/>
            <person name="Clum A."/>
            <person name="Dockter R.B."/>
            <person name="Fauchery L."/>
            <person name="Guy J."/>
            <person name="Iotti M."/>
            <person name="Le Tacon F."/>
            <person name="Lindquist E.A."/>
            <person name="Lipzen A."/>
            <person name="Malagnac F."/>
            <person name="Mello A."/>
            <person name="Molinier V."/>
            <person name="Miyauchi S."/>
            <person name="Poulain J."/>
            <person name="Riccioni C."/>
            <person name="Rubini A."/>
            <person name="Sitrit Y."/>
            <person name="Splivallo R."/>
            <person name="Traeger S."/>
            <person name="Wang M."/>
            <person name="Zifcakova L."/>
            <person name="Wipf D."/>
            <person name="Zambonelli A."/>
            <person name="Paolocci F."/>
            <person name="Nowrousian M."/>
            <person name="Ottonello S."/>
            <person name="Baldrian P."/>
            <person name="Spatafora J.W."/>
            <person name="Henrissat B."/>
            <person name="Nagy L.G."/>
            <person name="Aury J.M."/>
            <person name="Wincker P."/>
            <person name="Grigoriev I.V."/>
            <person name="Bonfante P."/>
            <person name="Martin F.M."/>
        </authorList>
    </citation>
    <scope>NUCLEOTIDE SEQUENCE [LARGE SCALE GENOMIC DNA]</scope>
    <source>
        <strain evidence="1 2">RN42</strain>
    </source>
</reference>